<sequence>MNQEKINEARKRIYELIQKFYTLQNKRQTLITTEENADIILTILYQRSQEEPSPLTTEEKELLNFFEEQKKNEPLINERINQIQDPASKDGKIVEMSRTLFRQFGRPIGQDKEIINMINIASQKIKKSSETNDMVEREEAEKIINQLRRPPFSFNYRLTSINSNGSNFLNQNFDQFTKMMTNWKNWQQSQSTFGRKSILPGSDNNPFPQNNIYIQQTQKGQMTQVECPYETCKTRRTGKELILPKVNEIDNYIKEMERQIYEIFKEYEKIDTQFNAEINYKLIDITKISTTTPRGSLKGFQKFFNQKRKENLQLDNFLKQQEELQYLEENSEEEDSEESEYHSTTENFGRYPMTHIITNEEHYLLKNNNTFFGTRQVTFYNQKAHNKFKELIGDLRQEQNRKILERNRERRQKHHQEKWKTHFKKLGKPRVQKYFEQTEVFSEEESDDLDLYSTLQYIIPKVQKPSTMMKNPKLIETTLKKKTEEELNKIIREWEYDYPMDYFIRTDQNLIDLIFEEDTLKENSPLFELKKRFLRAKVLNFDIFNYFKDLEEIRKTVNLIVIDNEGEKLKIDGPEKRIIKQLSKLPLSKLLDLQDISELPFDQYQITKNTLFYIKQQQKLKLRNFLNEGIEKRNLSIGNTFHDHFNAYFDKVKTHATLVAGGGAIAVRKTTWLRRLKLYLMNLGCQVFLPQEITLKHKPLLELMYSDIEKYSFMFQQFVIQQFEINYRKIKQLETEGKIGPNSWILFDRSKNDFWPFTWTNIKNSEELEELTRFYNATSASFDMYDEFHYQLFFECEKETIHQRCKERGRPEESNIPTEYLDQIWDIYHIIIKKIYPKFIRIPTNIREPDHMIRSLFIHEAERLKIKRIRIEEMTITNEMRNYINNLPITGYTLITPFKFNNSEYQVLAARRSMTTKVYAQQYSYFGEKKETTDKTYRDCVKREALEELKLKVEGHKLQLYMIHEYLSKNKSGTDPVLQTDNLEDAKFLIQVPMYLYLMTTFDQTRWKYNEPNNMEKPRWMTNEECTHEIWTPSLQYYKTQIFKKHIPNYVHEWTQKGKVTANLIKEEFPNLSKENHPLGDEQTIA</sequence>
<dbReference type="InterPro" id="IPR031314">
    <property type="entry name" value="DNK_dom"/>
</dbReference>
<protein>
    <recommendedName>
        <fullName evidence="1">Deoxynucleoside kinase domain-containing protein</fullName>
    </recommendedName>
</protein>
<keyword evidence="3" id="KW-1185">Reference proteome</keyword>
<feature type="domain" description="Deoxynucleoside kinase" evidence="1">
    <location>
        <begin position="663"/>
        <end position="835"/>
    </location>
</feature>
<proteinExistence type="predicted"/>
<dbReference type="InterPro" id="IPR027417">
    <property type="entry name" value="P-loop_NTPase"/>
</dbReference>
<dbReference type="Gene3D" id="3.90.79.10">
    <property type="entry name" value="Nucleoside Triphosphate Pyrophosphohydrolase"/>
    <property type="match status" value="1"/>
</dbReference>
<comment type="caution">
    <text evidence="2">The sequence shown here is derived from an EMBL/GenBank/DDBJ whole genome shotgun (WGS) entry which is preliminary data.</text>
</comment>
<reference evidence="2 3" key="1">
    <citation type="journal article" date="2019" name="Environ. Microbiol.">
        <title>At the nexus of three kingdoms: the genome of the mycorrhizal fungus Gigaspora margarita provides insights into plant, endobacterial and fungal interactions.</title>
        <authorList>
            <person name="Venice F."/>
            <person name="Ghignone S."/>
            <person name="Salvioli di Fossalunga A."/>
            <person name="Amselem J."/>
            <person name="Novero M."/>
            <person name="Xianan X."/>
            <person name="Sedzielewska Toro K."/>
            <person name="Morin E."/>
            <person name="Lipzen A."/>
            <person name="Grigoriev I.V."/>
            <person name="Henrissat B."/>
            <person name="Martin F.M."/>
            <person name="Bonfante P."/>
        </authorList>
    </citation>
    <scope>NUCLEOTIDE SEQUENCE [LARGE SCALE GENOMIC DNA]</scope>
    <source>
        <strain evidence="2 3">BEG34</strain>
    </source>
</reference>
<evidence type="ECO:0000313" key="3">
    <source>
        <dbReference type="Proteomes" id="UP000439903"/>
    </source>
</evidence>
<dbReference type="InterPro" id="IPR050566">
    <property type="entry name" value="Deoxyribonucleoside_kinase"/>
</dbReference>
<dbReference type="SUPFAM" id="SSF55811">
    <property type="entry name" value="Nudix"/>
    <property type="match status" value="1"/>
</dbReference>
<dbReference type="Proteomes" id="UP000439903">
    <property type="component" value="Unassembled WGS sequence"/>
</dbReference>
<organism evidence="2 3">
    <name type="scientific">Gigaspora margarita</name>
    <dbReference type="NCBI Taxonomy" id="4874"/>
    <lineage>
        <taxon>Eukaryota</taxon>
        <taxon>Fungi</taxon>
        <taxon>Fungi incertae sedis</taxon>
        <taxon>Mucoromycota</taxon>
        <taxon>Glomeromycotina</taxon>
        <taxon>Glomeromycetes</taxon>
        <taxon>Diversisporales</taxon>
        <taxon>Gigasporaceae</taxon>
        <taxon>Gigaspora</taxon>
    </lineage>
</organism>
<dbReference type="Pfam" id="PF01712">
    <property type="entry name" value="dNK"/>
    <property type="match status" value="1"/>
</dbReference>
<dbReference type="PANTHER" id="PTHR10513">
    <property type="entry name" value="DEOXYNUCLEOSIDE KINASE"/>
    <property type="match status" value="1"/>
</dbReference>
<evidence type="ECO:0000313" key="2">
    <source>
        <dbReference type="EMBL" id="KAF0495842.1"/>
    </source>
</evidence>
<dbReference type="SUPFAM" id="SSF52540">
    <property type="entry name" value="P-loop containing nucleoside triphosphate hydrolases"/>
    <property type="match status" value="1"/>
</dbReference>
<gene>
    <name evidence="2" type="ORF">F8M41_021123</name>
</gene>
<dbReference type="PANTHER" id="PTHR10513:SF35">
    <property type="entry name" value="DEOXYADENOSINE KINASE"/>
    <property type="match status" value="1"/>
</dbReference>
<dbReference type="GO" id="GO:0005737">
    <property type="term" value="C:cytoplasm"/>
    <property type="evidence" value="ECO:0007669"/>
    <property type="project" value="TreeGrafter"/>
</dbReference>
<accession>A0A8H4EJ94</accession>
<evidence type="ECO:0000259" key="1">
    <source>
        <dbReference type="Pfam" id="PF01712"/>
    </source>
</evidence>
<dbReference type="EMBL" id="WTPW01000607">
    <property type="protein sequence ID" value="KAF0495842.1"/>
    <property type="molecule type" value="Genomic_DNA"/>
</dbReference>
<dbReference type="InterPro" id="IPR015797">
    <property type="entry name" value="NUDIX_hydrolase-like_dom_sf"/>
</dbReference>
<dbReference type="Gene3D" id="3.40.50.300">
    <property type="entry name" value="P-loop containing nucleotide triphosphate hydrolases"/>
    <property type="match status" value="1"/>
</dbReference>
<name>A0A8H4EJ94_GIGMA</name>
<dbReference type="OrthoDB" id="567086at2759"/>
<dbReference type="GO" id="GO:0019136">
    <property type="term" value="F:deoxynucleoside kinase activity"/>
    <property type="evidence" value="ECO:0007669"/>
    <property type="project" value="TreeGrafter"/>
</dbReference>
<dbReference type="AlphaFoldDB" id="A0A8H4EJ94"/>